<organism evidence="1 2">
    <name type="scientific">Candidatus Roizmanbacteria bacterium GW2011_GWB1_40_7</name>
    <dbReference type="NCBI Taxonomy" id="1618482"/>
    <lineage>
        <taxon>Bacteria</taxon>
        <taxon>Candidatus Roizmaniibacteriota</taxon>
    </lineage>
</organism>
<protein>
    <submittedName>
        <fullName evidence="1">Uncharacterized protein</fullName>
    </submittedName>
</protein>
<gene>
    <name evidence="1" type="ORF">UU14_C0016G0010</name>
</gene>
<evidence type="ECO:0000313" key="1">
    <source>
        <dbReference type="EMBL" id="KKR71890.1"/>
    </source>
</evidence>
<dbReference type="EMBL" id="LBZM01000016">
    <property type="protein sequence ID" value="KKR71890.1"/>
    <property type="molecule type" value="Genomic_DNA"/>
</dbReference>
<evidence type="ECO:0000313" key="2">
    <source>
        <dbReference type="Proteomes" id="UP000034664"/>
    </source>
</evidence>
<dbReference type="Proteomes" id="UP000034664">
    <property type="component" value="Unassembled WGS sequence"/>
</dbReference>
<name>A0A0G0VIT0_9BACT</name>
<accession>A0A0G0VIT0</accession>
<reference evidence="1 2" key="1">
    <citation type="journal article" date="2015" name="Nature">
        <title>rRNA introns, odd ribosomes, and small enigmatic genomes across a large radiation of phyla.</title>
        <authorList>
            <person name="Brown C.T."/>
            <person name="Hug L.A."/>
            <person name="Thomas B.C."/>
            <person name="Sharon I."/>
            <person name="Castelle C.J."/>
            <person name="Singh A."/>
            <person name="Wilkins M.J."/>
            <person name="Williams K.H."/>
            <person name="Banfield J.F."/>
        </authorList>
    </citation>
    <scope>NUCLEOTIDE SEQUENCE [LARGE SCALE GENOMIC DNA]</scope>
</reference>
<proteinExistence type="predicted"/>
<dbReference type="AlphaFoldDB" id="A0A0G0VIT0"/>
<comment type="caution">
    <text evidence="1">The sequence shown here is derived from an EMBL/GenBank/DDBJ whole genome shotgun (WGS) entry which is preliminary data.</text>
</comment>
<sequence length="362" mass="40806">MSIEQSFQSSLAMRDRPVIAEELIVRQDIPDPISVDSELPRATALVKKLKGYTVENWNNLGDDVVVRGLDALTHGILASWAALDEPYALGWVARSLEKQIGYVPSTFRDLYSYTAIKQIEESPSEEWGRYEVRTSQSFEHRRALTALLIWPELAAKIGVDFWSELMDPLAQLQMNIGNNPAQVSVESRVAGMSIPRETRELVGRIRFAQMARAMGDAIYAFQTYALQAVAQRSYYQGALANDLQSHGIRVANRSFIEIVDPVDLDIGQITQWTEQSNLLAYMQDVVAADFGEWHAAISRRGEVRDVNRLLKRLCVGMIDPGILAPLRDFPWMEKTVSASLLLHPGEWYRFYQTSLGLNTTVV</sequence>